<geneLocation type="plasmid" evidence="2">
    <name>pat1d1609b</name>
</geneLocation>
<accession>A0A2L2LMM1</accession>
<protein>
    <submittedName>
        <fullName evidence="1">Uncharacterized protein</fullName>
    </submittedName>
</protein>
<dbReference type="EMBL" id="CP026928">
    <property type="protein sequence ID" value="AVH45583.1"/>
    <property type="molecule type" value="Genomic_DNA"/>
</dbReference>
<sequence length="37" mass="3907">MTLDLLDNAGRGNSLQLIQVFICVDVSSGTPSSRGEL</sequence>
<reference evidence="1 2" key="1">
    <citation type="submission" date="2018-02" db="EMBL/GenBank/DDBJ databases">
        <title>Complete genome sequence of Agrobacterium tumefaciens 1D1609.</title>
        <authorList>
            <person name="Cho S.-T."/>
            <person name="Haryono M."/>
            <person name="Chang H.-H."/>
            <person name="Santos M.N."/>
            <person name="Lai E.-M."/>
            <person name="Kuo C.-H."/>
        </authorList>
    </citation>
    <scope>NUCLEOTIDE SEQUENCE [LARGE SCALE GENOMIC DNA]</scope>
    <source>
        <strain evidence="1 2">1D1609</strain>
        <plasmid evidence="2">Plasmid pat1d1609b</plasmid>
    </source>
</reference>
<dbReference type="AlphaFoldDB" id="A0A2L2LMM1"/>
<evidence type="ECO:0000313" key="1">
    <source>
        <dbReference type="EMBL" id="AVH45583.1"/>
    </source>
</evidence>
<gene>
    <name evidence="1" type="ORF">At1D1609_55530</name>
</gene>
<keyword evidence="1" id="KW-0614">Plasmid</keyword>
<evidence type="ECO:0000313" key="2">
    <source>
        <dbReference type="Proteomes" id="UP000237717"/>
    </source>
</evidence>
<dbReference type="Proteomes" id="UP000237717">
    <property type="component" value="Plasmid pAt1D1609b"/>
</dbReference>
<proteinExistence type="predicted"/>
<organism evidence="1 2">
    <name type="scientific">Agrobacterium tumefaciens</name>
    <dbReference type="NCBI Taxonomy" id="358"/>
    <lineage>
        <taxon>Bacteria</taxon>
        <taxon>Pseudomonadati</taxon>
        <taxon>Pseudomonadota</taxon>
        <taxon>Alphaproteobacteria</taxon>
        <taxon>Hyphomicrobiales</taxon>
        <taxon>Rhizobiaceae</taxon>
        <taxon>Rhizobium/Agrobacterium group</taxon>
        <taxon>Agrobacterium</taxon>
        <taxon>Agrobacterium tumefaciens complex</taxon>
    </lineage>
</organism>
<name>A0A2L2LMM1_AGRTU</name>